<dbReference type="EMBL" id="FNQY01000025">
    <property type="protein sequence ID" value="SEA52542.1"/>
    <property type="molecule type" value="Genomic_DNA"/>
</dbReference>
<dbReference type="RefSeq" id="WP_091400535.1">
    <property type="nucleotide sequence ID" value="NZ_FNQY01000025.1"/>
</dbReference>
<feature type="chain" id="PRO_5011558764" evidence="2">
    <location>
        <begin position="28"/>
        <end position="205"/>
    </location>
</feature>
<evidence type="ECO:0000256" key="1">
    <source>
        <dbReference type="ARBA" id="ARBA00023284"/>
    </source>
</evidence>
<keyword evidence="2" id="KW-0732">Signal</keyword>
<organism evidence="3 4">
    <name type="scientific">Arachidicoccus rhizosphaerae</name>
    <dbReference type="NCBI Taxonomy" id="551991"/>
    <lineage>
        <taxon>Bacteria</taxon>
        <taxon>Pseudomonadati</taxon>
        <taxon>Bacteroidota</taxon>
        <taxon>Chitinophagia</taxon>
        <taxon>Chitinophagales</taxon>
        <taxon>Chitinophagaceae</taxon>
        <taxon>Arachidicoccus</taxon>
    </lineage>
</organism>
<feature type="signal peptide" evidence="2">
    <location>
        <begin position="1"/>
        <end position="27"/>
    </location>
</feature>
<evidence type="ECO:0000313" key="3">
    <source>
        <dbReference type="EMBL" id="SEA52542.1"/>
    </source>
</evidence>
<gene>
    <name evidence="3" type="ORF">SAMN05192529_12514</name>
</gene>
<dbReference type="PROSITE" id="PS00194">
    <property type="entry name" value="THIOREDOXIN_1"/>
    <property type="match status" value="1"/>
</dbReference>
<keyword evidence="4" id="KW-1185">Reference proteome</keyword>
<dbReference type="STRING" id="551991.SAMN05192529_12514"/>
<sequence length="205" mass="22279">MKKTTTRNTLILSLLIVAASLTTPKLCQSQQAAPPVAHITQAPASAKQIMEAAKAKASAEHKNVMIIFHASWCGWCKKMDASIQDPSCKDYFEKNYVIEHLTVMEHGANAALENPGAEQMLEEYGGGESGIPYWLIFSPDGKLLADSKFHSDDPANEANGQNMGCPAQTTEVDYFISVLKKTSQMSDSEAAAVKARFLKNNPSKS</sequence>
<keyword evidence="1" id="KW-0676">Redox-active center</keyword>
<dbReference type="Pfam" id="PF13899">
    <property type="entry name" value="Thioredoxin_7"/>
    <property type="match status" value="1"/>
</dbReference>
<dbReference type="OrthoDB" id="120730at2"/>
<name>A0A1H4BXH3_9BACT</name>
<proteinExistence type="predicted"/>
<evidence type="ECO:0000256" key="2">
    <source>
        <dbReference type="SAM" id="SignalP"/>
    </source>
</evidence>
<dbReference type="InterPro" id="IPR036249">
    <property type="entry name" value="Thioredoxin-like_sf"/>
</dbReference>
<dbReference type="SUPFAM" id="SSF52833">
    <property type="entry name" value="Thioredoxin-like"/>
    <property type="match status" value="1"/>
</dbReference>
<evidence type="ECO:0000313" key="4">
    <source>
        <dbReference type="Proteomes" id="UP000199041"/>
    </source>
</evidence>
<reference evidence="3 4" key="1">
    <citation type="submission" date="2016-10" db="EMBL/GenBank/DDBJ databases">
        <authorList>
            <person name="de Groot N.N."/>
        </authorList>
    </citation>
    <scope>NUCLEOTIDE SEQUENCE [LARGE SCALE GENOMIC DNA]</scope>
    <source>
        <strain evidence="3 4">Vu-144</strain>
    </source>
</reference>
<protein>
    <submittedName>
        <fullName evidence="3">Thioredoxin-like</fullName>
    </submittedName>
</protein>
<dbReference type="Gene3D" id="3.40.30.10">
    <property type="entry name" value="Glutaredoxin"/>
    <property type="match status" value="1"/>
</dbReference>
<dbReference type="InterPro" id="IPR017937">
    <property type="entry name" value="Thioredoxin_CS"/>
</dbReference>
<dbReference type="AlphaFoldDB" id="A0A1H4BXH3"/>
<dbReference type="Proteomes" id="UP000199041">
    <property type="component" value="Unassembled WGS sequence"/>
</dbReference>
<accession>A0A1H4BXH3</accession>